<dbReference type="EMBL" id="VSRR010051134">
    <property type="protein sequence ID" value="MPC79430.1"/>
    <property type="molecule type" value="Genomic_DNA"/>
</dbReference>
<evidence type="ECO:0000313" key="1">
    <source>
        <dbReference type="EMBL" id="MPC79430.1"/>
    </source>
</evidence>
<sequence length="31" mass="3797">MRTARDWKIQRYLKDPRARIQKVCSLTTTIF</sequence>
<dbReference type="Proteomes" id="UP000324222">
    <property type="component" value="Unassembled WGS sequence"/>
</dbReference>
<dbReference type="AlphaFoldDB" id="A0A5B7I4B7"/>
<proteinExistence type="predicted"/>
<name>A0A5B7I4B7_PORTR</name>
<evidence type="ECO:0000313" key="2">
    <source>
        <dbReference type="Proteomes" id="UP000324222"/>
    </source>
</evidence>
<organism evidence="1 2">
    <name type="scientific">Portunus trituberculatus</name>
    <name type="common">Swimming crab</name>
    <name type="synonym">Neptunus trituberculatus</name>
    <dbReference type="NCBI Taxonomy" id="210409"/>
    <lineage>
        <taxon>Eukaryota</taxon>
        <taxon>Metazoa</taxon>
        <taxon>Ecdysozoa</taxon>
        <taxon>Arthropoda</taxon>
        <taxon>Crustacea</taxon>
        <taxon>Multicrustacea</taxon>
        <taxon>Malacostraca</taxon>
        <taxon>Eumalacostraca</taxon>
        <taxon>Eucarida</taxon>
        <taxon>Decapoda</taxon>
        <taxon>Pleocyemata</taxon>
        <taxon>Brachyura</taxon>
        <taxon>Eubrachyura</taxon>
        <taxon>Portunoidea</taxon>
        <taxon>Portunidae</taxon>
        <taxon>Portuninae</taxon>
        <taxon>Portunus</taxon>
    </lineage>
</organism>
<keyword evidence="2" id="KW-1185">Reference proteome</keyword>
<accession>A0A5B7I4B7</accession>
<reference evidence="1 2" key="1">
    <citation type="submission" date="2019-05" db="EMBL/GenBank/DDBJ databases">
        <title>Another draft genome of Portunus trituberculatus and its Hox gene families provides insights of decapod evolution.</title>
        <authorList>
            <person name="Jeong J.-H."/>
            <person name="Song I."/>
            <person name="Kim S."/>
            <person name="Choi T."/>
            <person name="Kim D."/>
            <person name="Ryu S."/>
            <person name="Kim W."/>
        </authorList>
    </citation>
    <scope>NUCLEOTIDE SEQUENCE [LARGE SCALE GENOMIC DNA]</scope>
    <source>
        <tissue evidence="1">Muscle</tissue>
    </source>
</reference>
<gene>
    <name evidence="1" type="ORF">E2C01_073958</name>
</gene>
<protein>
    <submittedName>
        <fullName evidence="1">Uncharacterized protein</fullName>
    </submittedName>
</protein>
<comment type="caution">
    <text evidence="1">The sequence shown here is derived from an EMBL/GenBank/DDBJ whole genome shotgun (WGS) entry which is preliminary data.</text>
</comment>